<dbReference type="Proteomes" id="UP000198677">
    <property type="component" value="Unassembled WGS sequence"/>
</dbReference>
<evidence type="ECO:0008006" key="3">
    <source>
        <dbReference type="Google" id="ProtNLM"/>
    </source>
</evidence>
<dbReference type="InterPro" id="IPR009737">
    <property type="entry name" value="Aim32/Apd1-like"/>
</dbReference>
<accession>A0A1H7YHW7</accession>
<proteinExistence type="predicted"/>
<dbReference type="CDD" id="cd03062">
    <property type="entry name" value="TRX_Fd_Sucrase"/>
    <property type="match status" value="1"/>
</dbReference>
<protein>
    <recommendedName>
        <fullName evidence="3">Sucrase/ferredoxin-like</fullName>
    </recommendedName>
</protein>
<dbReference type="AlphaFoldDB" id="A0A1H7YHW7"/>
<dbReference type="InterPro" id="IPR036249">
    <property type="entry name" value="Thioredoxin-like_sf"/>
</dbReference>
<dbReference type="RefSeq" id="WP_245816615.1">
    <property type="nucleotide sequence ID" value="NZ_FOAW01000040.1"/>
</dbReference>
<organism evidence="1 2">
    <name type="scientific">Rhodococcus maanshanensis</name>
    <dbReference type="NCBI Taxonomy" id="183556"/>
    <lineage>
        <taxon>Bacteria</taxon>
        <taxon>Bacillati</taxon>
        <taxon>Actinomycetota</taxon>
        <taxon>Actinomycetes</taxon>
        <taxon>Mycobacteriales</taxon>
        <taxon>Nocardiaceae</taxon>
        <taxon>Rhodococcus</taxon>
    </lineage>
</organism>
<keyword evidence="2" id="KW-1185">Reference proteome</keyword>
<reference evidence="2" key="1">
    <citation type="submission" date="2016-10" db="EMBL/GenBank/DDBJ databases">
        <authorList>
            <person name="Varghese N."/>
            <person name="Submissions S."/>
        </authorList>
    </citation>
    <scope>NUCLEOTIDE SEQUENCE [LARGE SCALE GENOMIC DNA]</scope>
    <source>
        <strain evidence="2">DSM 44675</strain>
    </source>
</reference>
<gene>
    <name evidence="1" type="ORF">SAMN05444583_1405</name>
</gene>
<dbReference type="EMBL" id="FOAW01000040">
    <property type="protein sequence ID" value="SEM45521.1"/>
    <property type="molecule type" value="Genomic_DNA"/>
</dbReference>
<name>A0A1H7YHW7_9NOCA</name>
<dbReference type="SUPFAM" id="SSF52833">
    <property type="entry name" value="Thioredoxin-like"/>
    <property type="match status" value="1"/>
</dbReference>
<evidence type="ECO:0000313" key="2">
    <source>
        <dbReference type="Proteomes" id="UP000198677"/>
    </source>
</evidence>
<dbReference type="Pfam" id="PF06999">
    <property type="entry name" value="Suc_Fer-like"/>
    <property type="match status" value="1"/>
</dbReference>
<sequence>MQSSRVGEEMVGRAGVSASWILIEHPGPWPASAPESVLPAFVSQRLDAVAGRLRVLLIRRPRARRVPDPLCVISWSNGTRHWMREKRVRDYRELDGLDFGSIAAGVEPDFGVERRVPLVAVCTHGKKDACCAELGRPVLAALSATDADLWECTHVGGDRFAANVVAFPHGLYFSRLGGDSAREAVAAFLDGSIALPHFRGRSTLSQPAQVAEHAVRELTGIMRIDALRRVVESDDPGSGGRLVQIQLESRRFGVTVRSEPQGNEIRHGCGSGGPIAWSRWVVVGLREVSS</sequence>
<evidence type="ECO:0000313" key="1">
    <source>
        <dbReference type="EMBL" id="SEM45521.1"/>
    </source>
</evidence>